<dbReference type="EMBL" id="CAADEX010000008">
    <property type="protein sequence ID" value="VFJ44938.1"/>
    <property type="molecule type" value="Genomic_DNA"/>
</dbReference>
<feature type="region of interest" description="Disordered" evidence="1">
    <location>
        <begin position="22"/>
        <end position="57"/>
    </location>
</feature>
<dbReference type="AlphaFoldDB" id="A0A450S063"/>
<proteinExistence type="predicted"/>
<organism evidence="2">
    <name type="scientific">Candidatus Kentrum sp. DK</name>
    <dbReference type="NCBI Taxonomy" id="2126562"/>
    <lineage>
        <taxon>Bacteria</taxon>
        <taxon>Pseudomonadati</taxon>
        <taxon>Pseudomonadota</taxon>
        <taxon>Gammaproteobacteria</taxon>
        <taxon>Candidatus Kentrum</taxon>
    </lineage>
</organism>
<sequence length="234" mass="25527">MPLGYIDRVYRLPSIVTLAKNSKSSVQNGLEMKKHSPATPDKPLLADPSPAPRPSRQPREELILALTDPKIQERDGIRRATAHARLNFDPADTDTANPDEAEVAGTQGWRFVAPLGPIELDDLRWYLEDYAKWPGGVAVIRDRAQRIQKNLPEWGRRLYRAAFPAEHAAHVLAAWNGAASGVTNGITMGASRRFSVLVDTTPKAGAPETQAIPDIIAAREAATTPSLPTNSARC</sequence>
<name>A0A450S063_9GAMM</name>
<protein>
    <submittedName>
        <fullName evidence="2">Uncharacterized protein</fullName>
    </submittedName>
</protein>
<evidence type="ECO:0000313" key="2">
    <source>
        <dbReference type="EMBL" id="VFJ44938.1"/>
    </source>
</evidence>
<evidence type="ECO:0000256" key="1">
    <source>
        <dbReference type="SAM" id="MobiDB-lite"/>
    </source>
</evidence>
<gene>
    <name evidence="2" type="ORF">BECKDK2373B_GA0170837_100860</name>
</gene>
<reference evidence="2" key="1">
    <citation type="submission" date="2019-02" db="EMBL/GenBank/DDBJ databases">
        <authorList>
            <person name="Gruber-Vodicka R. H."/>
            <person name="Seah K. B. B."/>
        </authorList>
    </citation>
    <scope>NUCLEOTIDE SEQUENCE</scope>
    <source>
        <strain evidence="2">BECK_DK47</strain>
    </source>
</reference>
<accession>A0A450S063</accession>